<dbReference type="InterPro" id="IPR056852">
    <property type="entry name" value="AK17A/B"/>
</dbReference>
<gene>
    <name evidence="2" type="ORF">WA026_003846</name>
</gene>
<sequence>MNAFQTCKNTSDVVPLYLPQQLYLKPVAKLNISLQLPNVVKVGKSISHWEIMEKLRELIKPEEFNSLKVCKSTLEFVRFEAEVDTKKKVEPVVNKLDNKTIKLKNFSELMRIRAASVKSDFPKRNVWDSFFHDSKDMDEMKPGERPDTVYLFNLPTKWFVPYHLLDEENLLPSEKIFYKIFEKFGPIRYVDIPICDPYRNKMKDHISGIKTSSWENREFFEGYVQFKDYIGFTKCMDVFRDMKLVHKEEDEMLSVDIKVDFDRSKHLSDASVRRREIVRDRLVKKQREKEEQEMHTLEEKKKKEEQLKKEELNMKKQKEQRRKLREEKRKAMILEKLKIKGADEINVKIAKEEKKLIKVQRRLESIRLIEELFKRIKDKRDSEKVNVYNSEANDNELQRFKNTSELEVLNQKQKLHNAIQGRVMLKTVLQGDHMNNYSSSSSDEELNPITRRPLDAALHPDGRLPARDIYEHPVWYGYHYMPPTPAALYQPPFRGGHPTYNMFSMRGRGGYPRGSYLPGPSRGNNFTRRPRGHRNHYRGGYHGRTQYTPEMEEEYMKYFSKFLQSEHDDRITRSRSRSRRSRSRSYSRHRSYTRSRSFSRSVSRSRRSKSRSRGYNNYRRSYSRSRKSRSRSRKSRSRSRKSRSRSRKSRSRSKSRKSRSRSRKSYSRQSRSRSRDTYPKSQMSKERISKDRHKSSSRNSQKSKSCRTSSGDVNIEESEKNISGSPSIKSVDSSKFISPSQMRRERSKSWSLPKEGEQKSDSWSRSPEQNK</sequence>
<feature type="compositionally biased region" description="Polar residues" evidence="1">
    <location>
        <begin position="721"/>
        <end position="741"/>
    </location>
</feature>
<feature type="compositionally biased region" description="Basic residues" evidence="1">
    <location>
        <begin position="603"/>
        <end position="612"/>
    </location>
</feature>
<dbReference type="PANTHER" id="PTHR12484">
    <property type="entry name" value="B-LYMPHOCYTE ANTIGEN-RELATED"/>
    <property type="match status" value="1"/>
</dbReference>
<feature type="region of interest" description="Disordered" evidence="1">
    <location>
        <begin position="513"/>
        <end position="545"/>
    </location>
</feature>
<dbReference type="Proteomes" id="UP001431783">
    <property type="component" value="Unassembled WGS sequence"/>
</dbReference>
<reference evidence="2 3" key="1">
    <citation type="submission" date="2023-03" db="EMBL/GenBank/DDBJ databases">
        <title>Genome insight into feeding habits of ladybird beetles.</title>
        <authorList>
            <person name="Li H.-S."/>
            <person name="Huang Y.-H."/>
            <person name="Pang H."/>
        </authorList>
    </citation>
    <scope>NUCLEOTIDE SEQUENCE [LARGE SCALE GENOMIC DNA]</scope>
    <source>
        <strain evidence="2">SYSU_2023b</strain>
        <tissue evidence="2">Whole body</tissue>
    </source>
</reference>
<feature type="compositionally biased region" description="Basic and acidic residues" evidence="1">
    <location>
        <begin position="742"/>
        <end position="771"/>
    </location>
</feature>
<proteinExistence type="predicted"/>
<feature type="region of interest" description="Disordered" evidence="1">
    <location>
        <begin position="567"/>
        <end position="771"/>
    </location>
</feature>
<dbReference type="EMBL" id="JARQZJ010000061">
    <property type="protein sequence ID" value="KAK9879036.1"/>
    <property type="molecule type" value="Genomic_DNA"/>
</dbReference>
<feature type="compositionally biased region" description="Basic residues" evidence="1">
    <location>
        <begin position="621"/>
        <end position="672"/>
    </location>
</feature>
<evidence type="ECO:0008006" key="4">
    <source>
        <dbReference type="Google" id="ProtNLM"/>
    </source>
</evidence>
<feature type="compositionally biased region" description="Basic and acidic residues" evidence="1">
    <location>
        <begin position="287"/>
        <end position="317"/>
    </location>
</feature>
<evidence type="ECO:0000256" key="1">
    <source>
        <dbReference type="SAM" id="MobiDB-lite"/>
    </source>
</evidence>
<comment type="caution">
    <text evidence="2">The sequence shown here is derived from an EMBL/GenBank/DDBJ whole genome shotgun (WGS) entry which is preliminary data.</text>
</comment>
<dbReference type="PANTHER" id="PTHR12484:SF4">
    <property type="entry name" value="A-KINASE ANCHOR PROTEIN 17A"/>
    <property type="match status" value="1"/>
</dbReference>
<accession>A0AAW1UE62</accession>
<organism evidence="2 3">
    <name type="scientific">Henosepilachna vigintioctopunctata</name>
    <dbReference type="NCBI Taxonomy" id="420089"/>
    <lineage>
        <taxon>Eukaryota</taxon>
        <taxon>Metazoa</taxon>
        <taxon>Ecdysozoa</taxon>
        <taxon>Arthropoda</taxon>
        <taxon>Hexapoda</taxon>
        <taxon>Insecta</taxon>
        <taxon>Pterygota</taxon>
        <taxon>Neoptera</taxon>
        <taxon>Endopterygota</taxon>
        <taxon>Coleoptera</taxon>
        <taxon>Polyphaga</taxon>
        <taxon>Cucujiformia</taxon>
        <taxon>Coccinelloidea</taxon>
        <taxon>Coccinellidae</taxon>
        <taxon>Epilachninae</taxon>
        <taxon>Epilachnini</taxon>
        <taxon>Henosepilachna</taxon>
    </lineage>
</organism>
<feature type="compositionally biased region" description="Basic and acidic residues" evidence="1">
    <location>
        <begin position="673"/>
        <end position="689"/>
    </location>
</feature>
<feature type="compositionally biased region" description="Basic residues" evidence="1">
    <location>
        <begin position="573"/>
        <end position="593"/>
    </location>
</feature>
<dbReference type="AlphaFoldDB" id="A0AAW1UE62"/>
<feature type="compositionally biased region" description="Basic residues" evidence="1">
    <location>
        <begin position="528"/>
        <end position="541"/>
    </location>
</feature>
<evidence type="ECO:0000313" key="2">
    <source>
        <dbReference type="EMBL" id="KAK9879036.1"/>
    </source>
</evidence>
<keyword evidence="3" id="KW-1185">Reference proteome</keyword>
<evidence type="ECO:0000313" key="3">
    <source>
        <dbReference type="Proteomes" id="UP001431783"/>
    </source>
</evidence>
<name>A0AAW1UE62_9CUCU</name>
<dbReference type="Pfam" id="PF25015">
    <property type="entry name" value="RBD_AKAP-17A"/>
    <property type="match status" value="1"/>
</dbReference>
<feature type="region of interest" description="Disordered" evidence="1">
    <location>
        <begin position="287"/>
        <end position="324"/>
    </location>
</feature>
<protein>
    <recommendedName>
        <fullName evidence="4">A-kinase anchor protein 17A</fullName>
    </recommendedName>
</protein>